<gene>
    <name evidence="2" type="ORF">GOBAR_AA36635</name>
</gene>
<proteinExistence type="predicted"/>
<evidence type="ECO:0000313" key="2">
    <source>
        <dbReference type="EMBL" id="PPR84075.1"/>
    </source>
</evidence>
<dbReference type="Proteomes" id="UP000239757">
    <property type="component" value="Unassembled WGS sequence"/>
</dbReference>
<feature type="compositionally biased region" description="Polar residues" evidence="1">
    <location>
        <begin position="15"/>
        <end position="26"/>
    </location>
</feature>
<reference evidence="2 3" key="1">
    <citation type="submission" date="2015-01" db="EMBL/GenBank/DDBJ databases">
        <title>Genome of allotetraploid Gossypium barbadense reveals genomic plasticity and fiber elongation in cotton evolution.</title>
        <authorList>
            <person name="Chen X."/>
            <person name="Liu X."/>
            <person name="Zhao B."/>
            <person name="Zheng H."/>
            <person name="Hu Y."/>
            <person name="Lu G."/>
            <person name="Yang C."/>
            <person name="Chen J."/>
            <person name="Shan C."/>
            <person name="Zhang L."/>
            <person name="Zhou Y."/>
            <person name="Wang L."/>
            <person name="Guo W."/>
            <person name="Bai Y."/>
            <person name="Ruan J."/>
            <person name="Shangguan X."/>
            <person name="Mao Y."/>
            <person name="Jiang J."/>
            <person name="Zhu Y."/>
            <person name="Lei J."/>
            <person name="Kang H."/>
            <person name="Chen S."/>
            <person name="He X."/>
            <person name="Wang R."/>
            <person name="Wang Y."/>
            <person name="Chen J."/>
            <person name="Wang L."/>
            <person name="Yu S."/>
            <person name="Wang B."/>
            <person name="Wei J."/>
            <person name="Song S."/>
            <person name="Lu X."/>
            <person name="Gao Z."/>
            <person name="Gu W."/>
            <person name="Deng X."/>
            <person name="Ma D."/>
            <person name="Wang S."/>
            <person name="Liang W."/>
            <person name="Fang L."/>
            <person name="Cai C."/>
            <person name="Zhu X."/>
            <person name="Zhou B."/>
            <person name="Zhang Y."/>
            <person name="Chen Z."/>
            <person name="Xu S."/>
            <person name="Zhu R."/>
            <person name="Wang S."/>
            <person name="Zhang T."/>
            <person name="Zhao G."/>
        </authorList>
    </citation>
    <scope>NUCLEOTIDE SEQUENCE [LARGE SCALE GENOMIC DNA]</scope>
    <source>
        <strain evidence="3">cv. Xinhai21</strain>
        <tissue evidence="2">Leaf</tissue>
    </source>
</reference>
<evidence type="ECO:0000313" key="3">
    <source>
        <dbReference type="Proteomes" id="UP000239757"/>
    </source>
</evidence>
<name>A0A2P5VZ37_GOSBA</name>
<evidence type="ECO:0000256" key="1">
    <source>
        <dbReference type="SAM" id="MobiDB-lite"/>
    </source>
</evidence>
<dbReference type="EMBL" id="KZ670029">
    <property type="protein sequence ID" value="PPR84075.1"/>
    <property type="molecule type" value="Genomic_DNA"/>
</dbReference>
<organism evidence="2 3">
    <name type="scientific">Gossypium barbadense</name>
    <name type="common">Sea Island cotton</name>
    <name type="synonym">Hibiscus barbadensis</name>
    <dbReference type="NCBI Taxonomy" id="3634"/>
    <lineage>
        <taxon>Eukaryota</taxon>
        <taxon>Viridiplantae</taxon>
        <taxon>Streptophyta</taxon>
        <taxon>Embryophyta</taxon>
        <taxon>Tracheophyta</taxon>
        <taxon>Spermatophyta</taxon>
        <taxon>Magnoliopsida</taxon>
        <taxon>eudicotyledons</taxon>
        <taxon>Gunneridae</taxon>
        <taxon>Pentapetalae</taxon>
        <taxon>rosids</taxon>
        <taxon>malvids</taxon>
        <taxon>Malvales</taxon>
        <taxon>Malvaceae</taxon>
        <taxon>Malvoideae</taxon>
        <taxon>Gossypium</taxon>
    </lineage>
</organism>
<protein>
    <submittedName>
        <fullName evidence="2">Uncharacterized protein</fullName>
    </submittedName>
</protein>
<feature type="region of interest" description="Disordered" evidence="1">
    <location>
        <begin position="1"/>
        <end position="32"/>
    </location>
</feature>
<sequence length="125" mass="14046">MSVNSRNPEGKEIESNTPPQTSSLGPTASRGALGAEAKEALIEMIGHIMRQWFDKYIDAAPSSSHQRPDETMRLEETTRTAKVIQPINLSPYVSVVTMSRGDLMEPIHKRGIKKLEKARRMTQLW</sequence>
<accession>A0A2P5VZ37</accession>
<dbReference type="AlphaFoldDB" id="A0A2P5VZ37"/>